<dbReference type="RefSeq" id="WP_066658293.1">
    <property type="nucleotide sequence ID" value="NZ_CBCSCL010000001.1"/>
</dbReference>
<comment type="subcellular location">
    <subcellularLocation>
        <location evidence="1">Periplasm</location>
    </subcellularLocation>
</comment>
<dbReference type="PANTHER" id="PTHR30024">
    <property type="entry name" value="ALIPHATIC SULFONATES-BINDING PROTEIN-RELATED"/>
    <property type="match status" value="1"/>
</dbReference>
<protein>
    <recommendedName>
        <fullName evidence="4">SsuA/THI5-like domain-containing protein</fullName>
    </recommendedName>
</protein>
<dbReference type="GO" id="GO:0042597">
    <property type="term" value="C:periplasmic space"/>
    <property type="evidence" value="ECO:0007669"/>
    <property type="project" value="UniProtKB-SubCell"/>
</dbReference>
<dbReference type="STRING" id="463014.BAU07_13000"/>
<feature type="domain" description="SsuA/THI5-like" evidence="4">
    <location>
        <begin position="88"/>
        <end position="269"/>
    </location>
</feature>
<reference evidence="5 6" key="1">
    <citation type="submission" date="2016-06" db="EMBL/GenBank/DDBJ databases">
        <title>Complete genome sequences of Bordetella bronchialis and Bordetella flabilis.</title>
        <authorList>
            <person name="LiPuma J.J."/>
            <person name="Spilker T."/>
        </authorList>
    </citation>
    <scope>NUCLEOTIDE SEQUENCE [LARGE SCALE GENOMIC DNA]</scope>
    <source>
        <strain evidence="5 6">AU10664</strain>
    </source>
</reference>
<evidence type="ECO:0000256" key="3">
    <source>
        <dbReference type="ARBA" id="ARBA00022729"/>
    </source>
</evidence>
<dbReference type="AlphaFoldDB" id="A0A193GF22"/>
<dbReference type="KEGG" id="bfz:BAU07_13000"/>
<evidence type="ECO:0000256" key="1">
    <source>
        <dbReference type="ARBA" id="ARBA00004418"/>
    </source>
</evidence>
<name>A0A193GF22_9BORD</name>
<dbReference type="InterPro" id="IPR006311">
    <property type="entry name" value="TAT_signal"/>
</dbReference>
<comment type="similarity">
    <text evidence="2">Belongs to the bacterial solute-binding protein SsuA/TauA family.</text>
</comment>
<dbReference type="Pfam" id="PF09084">
    <property type="entry name" value="NMT1"/>
    <property type="match status" value="1"/>
</dbReference>
<evidence type="ECO:0000313" key="5">
    <source>
        <dbReference type="EMBL" id="ANN77889.1"/>
    </source>
</evidence>
<keyword evidence="3" id="KW-0732">Signal</keyword>
<organism evidence="5 6">
    <name type="scientific">Bordetella flabilis</name>
    <dbReference type="NCBI Taxonomy" id="463014"/>
    <lineage>
        <taxon>Bacteria</taxon>
        <taxon>Pseudomonadati</taxon>
        <taxon>Pseudomonadota</taxon>
        <taxon>Betaproteobacteria</taxon>
        <taxon>Burkholderiales</taxon>
        <taxon>Alcaligenaceae</taxon>
        <taxon>Bordetella</taxon>
    </lineage>
</organism>
<proteinExistence type="inferred from homology"/>
<evidence type="ECO:0000259" key="4">
    <source>
        <dbReference type="Pfam" id="PF09084"/>
    </source>
</evidence>
<accession>A0A193GF22</accession>
<dbReference type="Gene3D" id="3.40.190.10">
    <property type="entry name" value="Periplasmic binding protein-like II"/>
    <property type="match status" value="1"/>
</dbReference>
<dbReference type="InterPro" id="IPR015168">
    <property type="entry name" value="SsuA/THI5"/>
</dbReference>
<dbReference type="EMBL" id="CP016172">
    <property type="protein sequence ID" value="ANN77889.1"/>
    <property type="molecule type" value="Genomic_DNA"/>
</dbReference>
<keyword evidence="6" id="KW-1185">Reference proteome</keyword>
<dbReference type="Proteomes" id="UP000091926">
    <property type="component" value="Chromosome"/>
</dbReference>
<dbReference type="PANTHER" id="PTHR30024:SF47">
    <property type="entry name" value="TAURINE-BINDING PERIPLASMIC PROTEIN"/>
    <property type="match status" value="1"/>
</dbReference>
<dbReference type="PROSITE" id="PS51318">
    <property type="entry name" value="TAT"/>
    <property type="match status" value="1"/>
</dbReference>
<sequence length="333" mass="36157">MNGRALSRRALLRTASALGPATILGMGSLFSSPARAQTPLKWANLTPGFTTLLTDYISARQLAKANGLTLGKPTSYTAVSTYYNDFVAGNYDVCIGSWDTFASRYLAGVPLQYVCSVTTGNMINIVTRAEAVRKLQDLQGKTVAAPQSTGTYRMMRAIMQEIDGIDLEKVAKVQNVDNPAASVTLVMANRADAGLTWEPNVSMGLERVPDMRVLYSAGEAFRQKLHLDLPYFGVAVRKEAIARDPGLVARLNRAFQQSIEGITTHTDEAVKIAGANSGTSPEVLKTAIDSRRLEFKHTSMQTEEGRRSILVANDFLKRSGALPAIVDKEFFAS</sequence>
<evidence type="ECO:0000313" key="6">
    <source>
        <dbReference type="Proteomes" id="UP000091926"/>
    </source>
</evidence>
<evidence type="ECO:0000256" key="2">
    <source>
        <dbReference type="ARBA" id="ARBA00010742"/>
    </source>
</evidence>
<gene>
    <name evidence="5" type="ORF">BAU07_13000</name>
</gene>
<dbReference type="SUPFAM" id="SSF53850">
    <property type="entry name" value="Periplasmic binding protein-like II"/>
    <property type="match status" value="1"/>
</dbReference>